<keyword evidence="4" id="KW-1185">Reference proteome</keyword>
<feature type="transmembrane region" description="Helical" evidence="1">
    <location>
        <begin position="62"/>
        <end position="84"/>
    </location>
</feature>
<protein>
    <submittedName>
        <fullName evidence="3">DUF418 domain-containing protein</fullName>
    </submittedName>
</protein>
<evidence type="ECO:0000313" key="3">
    <source>
        <dbReference type="EMBL" id="MFC6869041.1"/>
    </source>
</evidence>
<dbReference type="Pfam" id="PF04235">
    <property type="entry name" value="DUF418"/>
    <property type="match status" value="1"/>
</dbReference>
<evidence type="ECO:0000259" key="2">
    <source>
        <dbReference type="Pfam" id="PF04235"/>
    </source>
</evidence>
<feature type="transmembrane region" description="Helical" evidence="1">
    <location>
        <begin position="23"/>
        <end position="42"/>
    </location>
</feature>
<feature type="transmembrane region" description="Helical" evidence="1">
    <location>
        <begin position="104"/>
        <end position="121"/>
    </location>
</feature>
<keyword evidence="1" id="KW-0472">Membrane</keyword>
<dbReference type="InterPro" id="IPR052529">
    <property type="entry name" value="Bact_Transport_Assoc"/>
</dbReference>
<reference evidence="4" key="1">
    <citation type="journal article" date="2019" name="Int. J. Syst. Evol. Microbiol.">
        <title>The Global Catalogue of Microorganisms (GCM) 10K type strain sequencing project: providing services to taxonomists for standard genome sequencing and annotation.</title>
        <authorList>
            <consortium name="The Broad Institute Genomics Platform"/>
            <consortium name="The Broad Institute Genome Sequencing Center for Infectious Disease"/>
            <person name="Wu L."/>
            <person name="Ma J."/>
        </authorList>
    </citation>
    <scope>NUCLEOTIDE SEQUENCE [LARGE SCALE GENOMIC DNA]</scope>
    <source>
        <strain evidence="4">KCTC 32255</strain>
    </source>
</reference>
<feature type="transmembrane region" description="Helical" evidence="1">
    <location>
        <begin position="210"/>
        <end position="231"/>
    </location>
</feature>
<sequence length="395" mass="41870">MTPTFTSHHLASLETSRLRDVDALRGFALLGILVVNIAYFASGYPFHQVSDPAFSSVVDHSVHWLVTAFVEMKFYLLFSFLFGYSFTLQLDSAERSGARFRPRFLRRLAVLFVIGGLHAILLFQGDILTTYAVLGLILLVVHRIQPRTALIVAATLTALVALFFGAISLGDAPIVNEAQALEQGQQSTIALSGGITSLITEHLAAIPHMLVALVVQQGPIAFAAFLAGLAAGKLRALSDTARQNRALRTIQLVGFPIGLAGGVVFASLGGTSSAAGLSISVATAPFLAAAYAATLLRLCHTAWGTTIAELLAPAGRMALSNYLGQSLICVVLFTGVGFGLVGTVPPLAVLGIAIAIFAAQLVASAGWMRTHRYGPVEWLLRAATNVETPPWRARP</sequence>
<evidence type="ECO:0000313" key="4">
    <source>
        <dbReference type="Proteomes" id="UP001596337"/>
    </source>
</evidence>
<dbReference type="Proteomes" id="UP001596337">
    <property type="component" value="Unassembled WGS sequence"/>
</dbReference>
<feature type="transmembrane region" description="Helical" evidence="1">
    <location>
        <begin position="252"/>
        <end position="271"/>
    </location>
</feature>
<feature type="transmembrane region" description="Helical" evidence="1">
    <location>
        <begin position="127"/>
        <end position="144"/>
    </location>
</feature>
<dbReference type="PANTHER" id="PTHR30590">
    <property type="entry name" value="INNER MEMBRANE PROTEIN"/>
    <property type="match status" value="1"/>
</dbReference>
<dbReference type="EMBL" id="JBHSXX010000001">
    <property type="protein sequence ID" value="MFC6869041.1"/>
    <property type="molecule type" value="Genomic_DNA"/>
</dbReference>
<comment type="caution">
    <text evidence="3">The sequence shown here is derived from an EMBL/GenBank/DDBJ whole genome shotgun (WGS) entry which is preliminary data.</text>
</comment>
<proteinExistence type="predicted"/>
<feature type="transmembrane region" description="Helical" evidence="1">
    <location>
        <begin position="319"/>
        <end position="341"/>
    </location>
</feature>
<dbReference type="InterPro" id="IPR007349">
    <property type="entry name" value="DUF418"/>
</dbReference>
<name>A0ABW2C155_9PSEU</name>
<gene>
    <name evidence="3" type="ORF">ACFQGD_18005</name>
</gene>
<feature type="transmembrane region" description="Helical" evidence="1">
    <location>
        <begin position="277"/>
        <end position="298"/>
    </location>
</feature>
<accession>A0ABW2C155</accession>
<keyword evidence="1" id="KW-0812">Transmembrane</keyword>
<evidence type="ECO:0000256" key="1">
    <source>
        <dbReference type="SAM" id="Phobius"/>
    </source>
</evidence>
<keyword evidence="1" id="KW-1133">Transmembrane helix</keyword>
<dbReference type="RefSeq" id="WP_345393301.1">
    <property type="nucleotide sequence ID" value="NZ_BAABLA010000018.1"/>
</dbReference>
<feature type="transmembrane region" description="Helical" evidence="1">
    <location>
        <begin position="149"/>
        <end position="169"/>
    </location>
</feature>
<dbReference type="PANTHER" id="PTHR30590:SF2">
    <property type="entry name" value="INNER MEMBRANE PROTEIN"/>
    <property type="match status" value="1"/>
</dbReference>
<organism evidence="3 4">
    <name type="scientific">Haloechinothrix salitolerans</name>
    <dbReference type="NCBI Taxonomy" id="926830"/>
    <lineage>
        <taxon>Bacteria</taxon>
        <taxon>Bacillati</taxon>
        <taxon>Actinomycetota</taxon>
        <taxon>Actinomycetes</taxon>
        <taxon>Pseudonocardiales</taxon>
        <taxon>Pseudonocardiaceae</taxon>
        <taxon>Haloechinothrix</taxon>
    </lineage>
</organism>
<feature type="domain" description="DUF418" evidence="2">
    <location>
        <begin position="232"/>
        <end position="385"/>
    </location>
</feature>
<feature type="transmembrane region" description="Helical" evidence="1">
    <location>
        <begin position="347"/>
        <end position="368"/>
    </location>
</feature>